<dbReference type="EMBL" id="CP013187">
    <property type="protein sequence ID" value="ALO43658.1"/>
    <property type="molecule type" value="Genomic_DNA"/>
</dbReference>
<dbReference type="OrthoDB" id="9784774at2"/>
<evidence type="ECO:0000313" key="1">
    <source>
        <dbReference type="EMBL" id="ALO43658.1"/>
    </source>
</evidence>
<dbReference type="KEGG" id="pphe:PP2015_3180"/>
<organism evidence="1 2">
    <name type="scientific">Pseudoalteromonas phenolica</name>
    <dbReference type="NCBI Taxonomy" id="161398"/>
    <lineage>
        <taxon>Bacteria</taxon>
        <taxon>Pseudomonadati</taxon>
        <taxon>Pseudomonadota</taxon>
        <taxon>Gammaproteobacteria</taxon>
        <taxon>Alteromonadales</taxon>
        <taxon>Pseudoalteromonadaceae</taxon>
        <taxon>Pseudoalteromonas</taxon>
    </lineage>
</organism>
<dbReference type="AlphaFoldDB" id="A0A0S2K587"/>
<sequence length="51" mass="5835">MKQKINNKQPLTTAQLRQVTGGQVETVIIEEEQEPRWKPFPKVVIGRVPPP</sequence>
<dbReference type="PATRIC" id="fig|161398.10.peg.3241"/>
<reference evidence="1 2" key="1">
    <citation type="submission" date="2015-11" db="EMBL/GenBank/DDBJ databases">
        <authorList>
            <person name="Zhang Y."/>
            <person name="Guo Z."/>
        </authorList>
    </citation>
    <scope>NUCLEOTIDE SEQUENCE [LARGE SCALE GENOMIC DNA]</scope>
    <source>
        <strain evidence="1 2">KCTC 12086</strain>
    </source>
</reference>
<evidence type="ECO:0000313" key="2">
    <source>
        <dbReference type="Proteomes" id="UP000061457"/>
    </source>
</evidence>
<protein>
    <submittedName>
        <fullName evidence="1">Uncharacterized protein</fullName>
    </submittedName>
</protein>
<accession>A0A0S2K587</accession>
<keyword evidence="2" id="KW-1185">Reference proteome</keyword>
<name>A0A0S2K587_9GAMM</name>
<proteinExistence type="predicted"/>
<dbReference type="Proteomes" id="UP000061457">
    <property type="component" value="Chromosome I"/>
</dbReference>
<gene>
    <name evidence="1" type="ORF">PP2015_3180</name>
</gene>
<dbReference type="RefSeq" id="WP_157599095.1">
    <property type="nucleotide sequence ID" value="NZ_CP013187.1"/>
</dbReference>